<dbReference type="FunFam" id="3.40.50.720:FF:000084">
    <property type="entry name" value="Short-chain dehydrogenase reductase"/>
    <property type="match status" value="1"/>
</dbReference>
<dbReference type="InterPro" id="IPR002347">
    <property type="entry name" value="SDR_fam"/>
</dbReference>
<dbReference type="EMBL" id="DF967972">
    <property type="protein sequence ID" value="GAP14590.1"/>
    <property type="molecule type" value="Genomic_DNA"/>
</dbReference>
<gene>
    <name evidence="3" type="ORF">LARV_02363</name>
</gene>
<dbReference type="InterPro" id="IPR036291">
    <property type="entry name" value="NAD(P)-bd_dom_sf"/>
</dbReference>
<dbReference type="Proteomes" id="UP000055060">
    <property type="component" value="Unassembled WGS sequence"/>
</dbReference>
<evidence type="ECO:0000256" key="1">
    <source>
        <dbReference type="ARBA" id="ARBA00006484"/>
    </source>
</evidence>
<comment type="similarity">
    <text evidence="1">Belongs to the short-chain dehydrogenases/reductases (SDR) family.</text>
</comment>
<proteinExistence type="inferred from homology"/>
<dbReference type="PANTHER" id="PTHR42879:SF6">
    <property type="entry name" value="NADPH-DEPENDENT REDUCTASE BACG"/>
    <property type="match status" value="1"/>
</dbReference>
<dbReference type="Pfam" id="PF13561">
    <property type="entry name" value="adh_short_C2"/>
    <property type="match status" value="1"/>
</dbReference>
<dbReference type="AlphaFoldDB" id="A0A0S7BAR0"/>
<dbReference type="STRING" id="360412.LARV_02363"/>
<evidence type="ECO:0000313" key="3">
    <source>
        <dbReference type="EMBL" id="GAP14590.1"/>
    </source>
</evidence>
<evidence type="ECO:0000256" key="2">
    <source>
        <dbReference type="ARBA" id="ARBA00023002"/>
    </source>
</evidence>
<accession>A0A0S7BAR0</accession>
<dbReference type="GO" id="GO:0016491">
    <property type="term" value="F:oxidoreductase activity"/>
    <property type="evidence" value="ECO:0007669"/>
    <property type="project" value="UniProtKB-KW"/>
</dbReference>
<reference evidence="3" key="1">
    <citation type="submission" date="2015-07" db="EMBL/GenBank/DDBJ databases">
        <title>Draft Genome Sequences of Anaerolinea thermolimosa IMO-1, Bellilinea caldifistulae GOMI-1, Leptolinea tardivitalis YMTK-2, Levilinea saccharolytica KIBI-1,Longilinea arvoryzae KOME-1, Previously Described as Members of the Anaerolineaceae (Chloroflexi).</title>
        <authorList>
            <person name="Sekiguchi Y."/>
            <person name="Ohashi A."/>
            <person name="Matsuura N."/>
            <person name="Tourlousse M.D."/>
        </authorList>
    </citation>
    <scope>NUCLEOTIDE SEQUENCE [LARGE SCALE GENOMIC DNA]</scope>
    <source>
        <strain evidence="3">KOME-1</strain>
    </source>
</reference>
<protein>
    <submittedName>
        <fullName evidence="3">Dehydrogenase</fullName>
    </submittedName>
</protein>
<dbReference type="PANTHER" id="PTHR42879">
    <property type="entry name" value="3-OXOACYL-(ACYL-CARRIER-PROTEIN) REDUCTASE"/>
    <property type="match status" value="1"/>
</dbReference>
<sequence length="263" mass="28144">MELNLRGRIALVTGASQGLGFAVARGLSREGVRVALNSRNPEKLQRAAQAIESETGNEVKPFAFDVSEPGAADVLIEKVAQTFGGLDLLVANAGGPPAGSFENFSDEDWQNAVNLCFLSQVRLIRAALPYLRNSSVASVLTVTSMSVKQPVQNLVLSNSVRLATIGLTKSLALELGNQGIRFNSILPGWTETDRVINLMKHRAQSSGLSIEEETRKQSKESPLGRMATPEEFANCAVFLLSPAASYLTGVMLSVDGGMYKGTF</sequence>
<dbReference type="Gene3D" id="3.40.50.720">
    <property type="entry name" value="NAD(P)-binding Rossmann-like Domain"/>
    <property type="match status" value="1"/>
</dbReference>
<dbReference type="OrthoDB" id="9803333at2"/>
<dbReference type="PRINTS" id="PR00081">
    <property type="entry name" value="GDHRDH"/>
</dbReference>
<dbReference type="RefSeq" id="WP_075073833.1">
    <property type="nucleotide sequence ID" value="NZ_DF967972.1"/>
</dbReference>
<dbReference type="CDD" id="cd05344">
    <property type="entry name" value="BKR_like_SDR_like"/>
    <property type="match status" value="1"/>
</dbReference>
<evidence type="ECO:0000313" key="4">
    <source>
        <dbReference type="Proteomes" id="UP000055060"/>
    </source>
</evidence>
<dbReference type="InterPro" id="IPR050259">
    <property type="entry name" value="SDR"/>
</dbReference>
<dbReference type="SUPFAM" id="SSF51735">
    <property type="entry name" value="NAD(P)-binding Rossmann-fold domains"/>
    <property type="match status" value="1"/>
</dbReference>
<organism evidence="3">
    <name type="scientific">Longilinea arvoryzae</name>
    <dbReference type="NCBI Taxonomy" id="360412"/>
    <lineage>
        <taxon>Bacteria</taxon>
        <taxon>Bacillati</taxon>
        <taxon>Chloroflexota</taxon>
        <taxon>Anaerolineae</taxon>
        <taxon>Anaerolineales</taxon>
        <taxon>Anaerolineaceae</taxon>
        <taxon>Longilinea</taxon>
    </lineage>
</organism>
<keyword evidence="4" id="KW-1185">Reference proteome</keyword>
<name>A0A0S7BAR0_9CHLR</name>
<keyword evidence="2" id="KW-0560">Oxidoreductase</keyword>